<dbReference type="GO" id="GO:0030694">
    <property type="term" value="C:bacterial-type flagellum basal body, rod"/>
    <property type="evidence" value="ECO:0007669"/>
    <property type="project" value="UniProtKB-UniRule"/>
</dbReference>
<protein>
    <recommendedName>
        <fullName evidence="3 6">Flagellar basal-body rod protein FlgC</fullName>
    </recommendedName>
</protein>
<dbReference type="AlphaFoldDB" id="A0A938XRA1"/>
<organism evidence="10 11">
    <name type="scientific">Halanaerobacter jeridensis</name>
    <dbReference type="NCBI Taxonomy" id="706427"/>
    <lineage>
        <taxon>Bacteria</taxon>
        <taxon>Bacillati</taxon>
        <taxon>Bacillota</taxon>
        <taxon>Clostridia</taxon>
        <taxon>Halanaerobiales</taxon>
        <taxon>Halobacteroidaceae</taxon>
        <taxon>Halanaerobacter</taxon>
    </lineage>
</organism>
<dbReference type="Pfam" id="PF00460">
    <property type="entry name" value="Flg_bb_rod"/>
    <property type="match status" value="1"/>
</dbReference>
<evidence type="ECO:0000256" key="7">
    <source>
        <dbReference type="SAM" id="MobiDB-lite"/>
    </source>
</evidence>
<dbReference type="GO" id="GO:0071978">
    <property type="term" value="P:bacterial-type flagellum-dependent swarming motility"/>
    <property type="evidence" value="ECO:0007669"/>
    <property type="project" value="TreeGrafter"/>
</dbReference>
<reference evidence="10" key="1">
    <citation type="submission" date="2021-01" db="EMBL/GenBank/DDBJ databases">
        <title>Genomic Encyclopedia of Type Strains, Phase IV (KMG-IV): sequencing the most valuable type-strain genomes for metagenomic binning, comparative biology and taxonomic classification.</title>
        <authorList>
            <person name="Goeker M."/>
        </authorList>
    </citation>
    <scope>NUCLEOTIDE SEQUENCE</scope>
    <source>
        <strain evidence="10">DSM 23230</strain>
    </source>
</reference>
<keyword evidence="11" id="KW-1185">Reference proteome</keyword>
<comment type="similarity">
    <text evidence="2">Belongs to the flagella basal body rod proteins family.</text>
</comment>
<gene>
    <name evidence="10" type="ORF">JOC47_000158</name>
</gene>
<keyword evidence="10" id="KW-0969">Cilium</keyword>
<keyword evidence="10" id="KW-0966">Cell projection</keyword>
<dbReference type="NCBIfam" id="TIGR01395">
    <property type="entry name" value="FlgC"/>
    <property type="match status" value="1"/>
</dbReference>
<dbReference type="PROSITE" id="PS00588">
    <property type="entry name" value="FLAGELLA_BB_ROD"/>
    <property type="match status" value="1"/>
</dbReference>
<sequence>MSLFRGMDISASGLTAQRLRMDTISNNIANVNTTRTEDGGPYRKKMPVFASRLKAEMNNGLSSNNQNVGNGVEVSKIKESSQPPKLVYKPNHPDADENGYVQMPNINVVSEMTDMMSASRAYEANVTAINTSKEIVKSALQIG</sequence>
<dbReference type="EMBL" id="JAFBDQ010000001">
    <property type="protein sequence ID" value="MBM7555334.1"/>
    <property type="molecule type" value="Genomic_DNA"/>
</dbReference>
<dbReference type="RefSeq" id="WP_204700055.1">
    <property type="nucleotide sequence ID" value="NZ_JAFBDQ010000001.1"/>
</dbReference>
<comment type="caution">
    <text evidence="10">The sequence shown here is derived from an EMBL/GenBank/DDBJ whole genome shotgun (WGS) entry which is preliminary data.</text>
</comment>
<dbReference type="InterPro" id="IPR006299">
    <property type="entry name" value="FlgC"/>
</dbReference>
<proteinExistence type="inferred from homology"/>
<evidence type="ECO:0000256" key="2">
    <source>
        <dbReference type="ARBA" id="ARBA00009677"/>
    </source>
</evidence>
<dbReference type="Proteomes" id="UP000774000">
    <property type="component" value="Unassembled WGS sequence"/>
</dbReference>
<comment type="subunit">
    <text evidence="5 6">The basal body constitutes a major portion of the flagellar organelle and consists of four rings (L,P,S, and M) mounted on a central rod. The rod consists of about 26 subunits of FlgG in the distal portion, and FlgB, FlgC and FlgF are thought to build up the proximal portion of the rod with about 6 subunits each.</text>
</comment>
<feature type="domain" description="Flagellar basal body rod protein N-terminal" evidence="8">
    <location>
        <begin position="7"/>
        <end position="35"/>
    </location>
</feature>
<dbReference type="InterPro" id="IPR010930">
    <property type="entry name" value="Flg_bb/hook_C_dom"/>
</dbReference>
<evidence type="ECO:0000313" key="11">
    <source>
        <dbReference type="Proteomes" id="UP000774000"/>
    </source>
</evidence>
<dbReference type="InterPro" id="IPR001444">
    <property type="entry name" value="Flag_bb_rod_N"/>
</dbReference>
<evidence type="ECO:0000256" key="6">
    <source>
        <dbReference type="RuleBase" id="RU362062"/>
    </source>
</evidence>
<evidence type="ECO:0000256" key="1">
    <source>
        <dbReference type="ARBA" id="ARBA00004117"/>
    </source>
</evidence>
<comment type="subcellular location">
    <subcellularLocation>
        <location evidence="1 6">Bacterial flagellum basal body</location>
    </subcellularLocation>
</comment>
<name>A0A938XRA1_9FIRM</name>
<feature type="region of interest" description="Disordered" evidence="7">
    <location>
        <begin position="76"/>
        <end position="100"/>
    </location>
</feature>
<dbReference type="Pfam" id="PF06429">
    <property type="entry name" value="Flg_bbr_C"/>
    <property type="match status" value="1"/>
</dbReference>
<dbReference type="InterPro" id="IPR019776">
    <property type="entry name" value="Flagellar_basal_body_rod_CS"/>
</dbReference>
<dbReference type="PANTHER" id="PTHR30435:SF2">
    <property type="entry name" value="FLAGELLAR BASAL-BODY ROD PROTEIN FLGC"/>
    <property type="match status" value="1"/>
</dbReference>
<evidence type="ECO:0000256" key="4">
    <source>
        <dbReference type="ARBA" id="ARBA00023143"/>
    </source>
</evidence>
<feature type="domain" description="Flagellar basal-body/hook protein C-terminal" evidence="9">
    <location>
        <begin position="98"/>
        <end position="142"/>
    </location>
</feature>
<evidence type="ECO:0000256" key="5">
    <source>
        <dbReference type="ARBA" id="ARBA00025933"/>
    </source>
</evidence>
<evidence type="ECO:0000313" key="10">
    <source>
        <dbReference type="EMBL" id="MBM7555334.1"/>
    </source>
</evidence>
<evidence type="ECO:0000259" key="9">
    <source>
        <dbReference type="Pfam" id="PF06429"/>
    </source>
</evidence>
<evidence type="ECO:0000256" key="3">
    <source>
        <dbReference type="ARBA" id="ARBA00017941"/>
    </source>
</evidence>
<evidence type="ECO:0000259" key="8">
    <source>
        <dbReference type="Pfam" id="PF00460"/>
    </source>
</evidence>
<dbReference type="PANTHER" id="PTHR30435">
    <property type="entry name" value="FLAGELLAR PROTEIN"/>
    <property type="match status" value="1"/>
</dbReference>
<keyword evidence="4 6" id="KW-0975">Bacterial flagellum</keyword>
<keyword evidence="10" id="KW-0282">Flagellum</keyword>
<accession>A0A938XRA1</accession>